<gene>
    <name evidence="3" type="ORF">B0A55_03257</name>
    <name evidence="2" type="ORF">B0A55_04561</name>
</gene>
<dbReference type="Gene3D" id="3.30.710.10">
    <property type="entry name" value="Potassium Channel Kv1.1, Chain A"/>
    <property type="match status" value="1"/>
</dbReference>
<reference evidence="3 4" key="1">
    <citation type="submission" date="2017-03" db="EMBL/GenBank/DDBJ databases">
        <title>Genomes of endolithic fungi from Antarctica.</title>
        <authorList>
            <person name="Coleine C."/>
            <person name="Masonjones S."/>
            <person name="Stajich J.E."/>
        </authorList>
    </citation>
    <scope>NUCLEOTIDE SEQUENCE [LARGE SCALE GENOMIC DNA]</scope>
    <source>
        <strain evidence="3 4">CCFEE 5184</strain>
    </source>
</reference>
<evidence type="ECO:0000313" key="2">
    <source>
        <dbReference type="EMBL" id="TKA75982.1"/>
    </source>
</evidence>
<dbReference type="AlphaFoldDB" id="A0A4U0XGN1"/>
<evidence type="ECO:0000259" key="1">
    <source>
        <dbReference type="PROSITE" id="PS50097"/>
    </source>
</evidence>
<dbReference type="InterPro" id="IPR011333">
    <property type="entry name" value="SKP1/BTB/POZ_sf"/>
</dbReference>
<feature type="domain" description="BTB" evidence="1">
    <location>
        <begin position="12"/>
        <end position="84"/>
    </location>
</feature>
<protein>
    <recommendedName>
        <fullName evidence="1">BTB domain-containing protein</fullName>
    </recommendedName>
</protein>
<sequence length="197" mass="22185">MESFIQSLESAKRVKIIVGRTVPRTFVVQQLLLESKSEYFVEALQAQHLSTKPEAGLLIFADDDPAALEMLLFWMYKGHLPKDALRNAVIHGVRAWALGNRLGLPDIQNWVMLAMVRWSYSWFFDTHTLREAVKSSAPGSLMRKVLAEETIVQPGSRQLQPAELGGLDGHGFLDQVLEMHFAKIGDLRQERGLDDDG</sequence>
<evidence type="ECO:0000313" key="4">
    <source>
        <dbReference type="Proteomes" id="UP000309340"/>
    </source>
</evidence>
<dbReference type="EMBL" id="NAJQ01000177">
    <property type="protein sequence ID" value="TKA75982.1"/>
    <property type="molecule type" value="Genomic_DNA"/>
</dbReference>
<dbReference type="OrthoDB" id="194443at2759"/>
<proteinExistence type="predicted"/>
<dbReference type="InterPro" id="IPR000210">
    <property type="entry name" value="BTB/POZ_dom"/>
</dbReference>
<keyword evidence="4" id="KW-1185">Reference proteome</keyword>
<name>A0A4U0XGN1_9PEZI</name>
<dbReference type="PROSITE" id="PS50097">
    <property type="entry name" value="BTB"/>
    <property type="match status" value="1"/>
</dbReference>
<organism evidence="3 4">
    <name type="scientific">Friedmanniomyces simplex</name>
    <dbReference type="NCBI Taxonomy" id="329884"/>
    <lineage>
        <taxon>Eukaryota</taxon>
        <taxon>Fungi</taxon>
        <taxon>Dikarya</taxon>
        <taxon>Ascomycota</taxon>
        <taxon>Pezizomycotina</taxon>
        <taxon>Dothideomycetes</taxon>
        <taxon>Dothideomycetidae</taxon>
        <taxon>Mycosphaerellales</taxon>
        <taxon>Teratosphaeriaceae</taxon>
        <taxon>Friedmanniomyces</taxon>
    </lineage>
</organism>
<accession>A0A4U0XGN1</accession>
<dbReference type="EMBL" id="NAJQ01000172">
    <property type="protein sequence ID" value="TKA76140.1"/>
    <property type="molecule type" value="Genomic_DNA"/>
</dbReference>
<dbReference type="Proteomes" id="UP000309340">
    <property type="component" value="Unassembled WGS sequence"/>
</dbReference>
<evidence type="ECO:0000313" key="3">
    <source>
        <dbReference type="EMBL" id="TKA76140.1"/>
    </source>
</evidence>
<comment type="caution">
    <text evidence="3">The sequence shown here is derived from an EMBL/GenBank/DDBJ whole genome shotgun (WGS) entry which is preliminary data.</text>
</comment>